<reference evidence="2" key="1">
    <citation type="submission" date="2011-04" db="EMBL/GenBank/DDBJ databases">
        <title>Evolution of plant cell wall degrading machinery underlies the functional diversity of forest fungi.</title>
        <authorList>
            <consortium name="US DOE Joint Genome Institute (JGI-PGF)"/>
            <person name="Eastwood D.C."/>
            <person name="Floudas D."/>
            <person name="Binder M."/>
            <person name="Majcherczyk A."/>
            <person name="Schneider P."/>
            <person name="Aerts A."/>
            <person name="Asiegbu F.O."/>
            <person name="Baker S.E."/>
            <person name="Barry K."/>
            <person name="Bendiksby M."/>
            <person name="Blumentritt M."/>
            <person name="Coutinho P.M."/>
            <person name="Cullen D."/>
            <person name="Cullen D."/>
            <person name="Gathman A."/>
            <person name="Goodell B."/>
            <person name="Henrissat B."/>
            <person name="Ihrmark K."/>
            <person name="Kauserud H."/>
            <person name="Kohler A."/>
            <person name="LaButti K."/>
            <person name="Lapidus A."/>
            <person name="Lavin J.L."/>
            <person name="Lee Y.-H."/>
            <person name="Lindquist E."/>
            <person name="Lilly W."/>
            <person name="Lucas S."/>
            <person name="Morin E."/>
            <person name="Murat C."/>
            <person name="Oguiza J.A."/>
            <person name="Park J."/>
            <person name="Pisabarro A.G."/>
            <person name="Riley R."/>
            <person name="Rosling A."/>
            <person name="Salamov A."/>
            <person name="Schmidt O."/>
            <person name="Schmutz J."/>
            <person name="Skrede I."/>
            <person name="Stenlid J."/>
            <person name="Wiebenga A."/>
            <person name="Xie X."/>
            <person name="Kues U."/>
            <person name="Hibbett D.S."/>
            <person name="Hoffmeister D."/>
            <person name="Hogberg N."/>
            <person name="Martin F."/>
            <person name="Grigoriev I.V."/>
            <person name="Watkinson S.C."/>
        </authorList>
    </citation>
    <scope>NUCLEOTIDE SEQUENCE</scope>
    <source>
        <strain evidence="2">S7.9</strain>
    </source>
</reference>
<dbReference type="KEGG" id="sla:SERLADRAFT_442008"/>
<name>F8P8B4_SERL9</name>
<sequence>MAEINVEEEEEYWAQTEGEQVDMSSQPQMDVNALLHSMRAQILTLTTQLAELQANPPAATPSVKKKFNKKVEVVADPGAFEGDRA</sequence>
<dbReference type="EMBL" id="GL945440">
    <property type="protein sequence ID" value="EGO20670.1"/>
    <property type="molecule type" value="Genomic_DNA"/>
</dbReference>
<dbReference type="HOGENOM" id="CLU_011693_7_0_1"/>
<dbReference type="GeneID" id="18815640"/>
<protein>
    <submittedName>
        <fullName evidence="2">Uncharacterized protein</fullName>
    </submittedName>
</protein>
<dbReference type="AlphaFoldDB" id="F8P8B4"/>
<proteinExistence type="predicted"/>
<dbReference type="RefSeq" id="XP_007322636.1">
    <property type="nucleotide sequence ID" value="XM_007322574.1"/>
</dbReference>
<feature type="region of interest" description="Disordered" evidence="1">
    <location>
        <begin position="1"/>
        <end position="26"/>
    </location>
</feature>
<evidence type="ECO:0000313" key="2">
    <source>
        <dbReference type="EMBL" id="EGO20670.1"/>
    </source>
</evidence>
<gene>
    <name evidence="2" type="ORF">SERLADRAFT_442008</name>
</gene>
<dbReference type="Proteomes" id="UP000008064">
    <property type="component" value="Unassembled WGS sequence"/>
</dbReference>
<accession>F8P8B4</accession>
<feature type="compositionally biased region" description="Acidic residues" evidence="1">
    <location>
        <begin position="1"/>
        <end position="12"/>
    </location>
</feature>
<evidence type="ECO:0000256" key="1">
    <source>
        <dbReference type="SAM" id="MobiDB-lite"/>
    </source>
</evidence>
<organism>
    <name type="scientific">Serpula lacrymans var. lacrymans (strain S7.9)</name>
    <name type="common">Dry rot fungus</name>
    <dbReference type="NCBI Taxonomy" id="578457"/>
    <lineage>
        <taxon>Eukaryota</taxon>
        <taxon>Fungi</taxon>
        <taxon>Dikarya</taxon>
        <taxon>Basidiomycota</taxon>
        <taxon>Agaricomycotina</taxon>
        <taxon>Agaricomycetes</taxon>
        <taxon>Agaricomycetidae</taxon>
        <taxon>Boletales</taxon>
        <taxon>Coniophorineae</taxon>
        <taxon>Serpulaceae</taxon>
        <taxon>Serpula</taxon>
    </lineage>
</organism>